<feature type="non-terminal residue" evidence="1">
    <location>
        <position position="1"/>
    </location>
</feature>
<protein>
    <recommendedName>
        <fullName evidence="2">Methyltransferase type 11 domain-containing protein</fullName>
    </recommendedName>
</protein>
<dbReference type="AlphaFoldDB" id="A0A382NVR6"/>
<organism evidence="1">
    <name type="scientific">marine metagenome</name>
    <dbReference type="NCBI Taxonomy" id="408172"/>
    <lineage>
        <taxon>unclassified sequences</taxon>
        <taxon>metagenomes</taxon>
        <taxon>ecological metagenomes</taxon>
    </lineage>
</organism>
<evidence type="ECO:0008006" key="2">
    <source>
        <dbReference type="Google" id="ProtNLM"/>
    </source>
</evidence>
<evidence type="ECO:0000313" key="1">
    <source>
        <dbReference type="EMBL" id="SVC65229.1"/>
    </source>
</evidence>
<dbReference type="EMBL" id="UINC01103101">
    <property type="protein sequence ID" value="SVC65229.1"/>
    <property type="molecule type" value="Genomic_DNA"/>
</dbReference>
<reference evidence="1" key="1">
    <citation type="submission" date="2018-05" db="EMBL/GenBank/DDBJ databases">
        <authorList>
            <person name="Lanie J.A."/>
            <person name="Ng W.-L."/>
            <person name="Kazmierczak K.M."/>
            <person name="Andrzejewski T.M."/>
            <person name="Davidsen T.M."/>
            <person name="Wayne K.J."/>
            <person name="Tettelin H."/>
            <person name="Glass J.I."/>
            <person name="Rusch D."/>
            <person name="Podicherti R."/>
            <person name="Tsui H.-C.T."/>
            <person name="Winkler M.E."/>
        </authorList>
    </citation>
    <scope>NUCLEOTIDE SEQUENCE</scope>
</reference>
<name>A0A382NVR6_9ZZZZ</name>
<sequence length="112" mass="12589">LARVVSRGGCVLLSAPFIHPTDSSDDYWRFTQHALKRLVEQAGLSVERVCHQGHRLGSVLGLLSQLIRDWQPSRTRSVLTRLLAFLTRFDRETAGRTYTTGFLIVATNSKHA</sequence>
<proteinExistence type="predicted"/>
<gene>
    <name evidence="1" type="ORF">METZ01_LOCUS318083</name>
</gene>
<accession>A0A382NVR6</accession>